<dbReference type="Proteomes" id="UP000294682">
    <property type="component" value="Unassembled WGS sequence"/>
</dbReference>
<dbReference type="NCBIfam" id="TIGR04336">
    <property type="entry name" value="AmmeMemoSam_B"/>
    <property type="match status" value="1"/>
</dbReference>
<dbReference type="PANTHER" id="PTHR11060:SF0">
    <property type="entry name" value="PROTEIN MEMO1"/>
    <property type="match status" value="1"/>
</dbReference>
<feature type="signal peptide" evidence="2">
    <location>
        <begin position="1"/>
        <end position="27"/>
    </location>
</feature>
<organism evidence="3 4">
    <name type="scientific">Harryflintia acetispora</name>
    <dbReference type="NCBI Taxonomy" id="1849041"/>
    <lineage>
        <taxon>Bacteria</taxon>
        <taxon>Bacillati</taxon>
        <taxon>Bacillota</taxon>
        <taxon>Clostridia</taxon>
        <taxon>Eubacteriales</taxon>
        <taxon>Oscillospiraceae</taxon>
        <taxon>Harryflintia</taxon>
    </lineage>
</organism>
<dbReference type="InterPro" id="IPR002737">
    <property type="entry name" value="MEMO1_fam"/>
</dbReference>
<dbReference type="EMBL" id="SLUK01000006">
    <property type="protein sequence ID" value="TCL43165.1"/>
    <property type="molecule type" value="Genomic_DNA"/>
</dbReference>
<protein>
    <submittedName>
        <fullName evidence="3">AmmeMemoRadiSam system protein B</fullName>
    </submittedName>
</protein>
<dbReference type="PROSITE" id="PS51257">
    <property type="entry name" value="PROKAR_LIPOPROTEIN"/>
    <property type="match status" value="1"/>
</dbReference>
<feature type="chain" id="PRO_5040856344" evidence="2">
    <location>
        <begin position="28"/>
        <end position="331"/>
    </location>
</feature>
<keyword evidence="2" id="KW-0732">Signal</keyword>
<dbReference type="Gene3D" id="3.40.830.10">
    <property type="entry name" value="LigB-like"/>
    <property type="match status" value="1"/>
</dbReference>
<sequence>MCRLMSRRAPFLAWAALLWALLGASCAGGNPAQDAPAPSKQEAPAGAGASLGEQVTLGESGAAGGRLLTCDYYSEESFLRSVREAQPYEADGALIAGVVPHHLLAGRLIASFFATAVESGAEYESVVFVAPSHYPTAQRAVTNLSGWQTPFGVVENDRMITEALMGGTLAARADEDNMQLDHAVSGLIPYVKYYLPGAKVSAVLLQNRLEPERVEALAKRLLALSQEKKILLVCSVDFSHYLTPERAALHDERTRAALAAFDYQTIAGFDDSNMDSPQSITVFLRYLQGRGAGEVRFFDHSSADRILGLPPGDPAYREGVTTYFILGGVPG</sequence>
<dbReference type="PANTHER" id="PTHR11060">
    <property type="entry name" value="PROTEIN MEMO1"/>
    <property type="match status" value="1"/>
</dbReference>
<comment type="caution">
    <text evidence="3">The sequence shown here is derived from an EMBL/GenBank/DDBJ whole genome shotgun (WGS) entry which is preliminary data.</text>
</comment>
<keyword evidence="4" id="KW-1185">Reference proteome</keyword>
<reference evidence="3 4" key="1">
    <citation type="submission" date="2019-03" db="EMBL/GenBank/DDBJ databases">
        <title>Genomic Encyclopedia of Type Strains, Phase IV (KMG-IV): sequencing the most valuable type-strain genomes for metagenomic binning, comparative biology and taxonomic classification.</title>
        <authorList>
            <person name="Goeker M."/>
        </authorList>
    </citation>
    <scope>NUCLEOTIDE SEQUENCE [LARGE SCALE GENOMIC DNA]</scope>
    <source>
        <strain evidence="3 4">DSM 100433</strain>
    </source>
</reference>
<dbReference type="AlphaFoldDB" id="A0A9X8UIN7"/>
<evidence type="ECO:0000256" key="1">
    <source>
        <dbReference type="ARBA" id="ARBA00006315"/>
    </source>
</evidence>
<name>A0A9X8UIN7_9FIRM</name>
<gene>
    <name evidence="3" type="ORF">EDD78_10622</name>
</gene>
<dbReference type="Pfam" id="PF01875">
    <property type="entry name" value="Memo"/>
    <property type="match status" value="1"/>
</dbReference>
<proteinExistence type="inferred from homology"/>
<evidence type="ECO:0000256" key="2">
    <source>
        <dbReference type="SAM" id="SignalP"/>
    </source>
</evidence>
<comment type="similarity">
    <text evidence="1">Belongs to the MEMO1 family.</text>
</comment>
<evidence type="ECO:0000313" key="3">
    <source>
        <dbReference type="EMBL" id="TCL43165.1"/>
    </source>
</evidence>
<evidence type="ECO:0000313" key="4">
    <source>
        <dbReference type="Proteomes" id="UP000294682"/>
    </source>
</evidence>
<accession>A0A9X8UIN7</accession>